<evidence type="ECO:0000313" key="2">
    <source>
        <dbReference type="EMBL" id="QQM38319.1"/>
    </source>
</evidence>
<feature type="signal peptide" evidence="1">
    <location>
        <begin position="1"/>
        <end position="27"/>
    </location>
</feature>
<reference evidence="2 3" key="1">
    <citation type="submission" date="2020-12" db="EMBL/GenBank/DDBJ databases">
        <title>A novel species.</title>
        <authorList>
            <person name="Li K."/>
        </authorList>
    </citation>
    <scope>NUCLEOTIDE SEQUENCE [LARGE SCALE GENOMIC DNA]</scope>
    <source>
        <strain evidence="2 3">ZYC-3</strain>
    </source>
</reference>
<proteinExistence type="predicted"/>
<feature type="chain" id="PRO_5032865093" description="Peptidase inhibitor family I36" evidence="1">
    <location>
        <begin position="28"/>
        <end position="130"/>
    </location>
</feature>
<keyword evidence="3" id="KW-1185">Reference proteome</keyword>
<dbReference type="Proteomes" id="UP000595636">
    <property type="component" value="Chromosome"/>
</dbReference>
<organism evidence="2 3">
    <name type="scientific">Streptomyces liliifuscus</name>
    <dbReference type="NCBI Taxonomy" id="2797636"/>
    <lineage>
        <taxon>Bacteria</taxon>
        <taxon>Bacillati</taxon>
        <taxon>Actinomycetota</taxon>
        <taxon>Actinomycetes</taxon>
        <taxon>Kitasatosporales</taxon>
        <taxon>Streptomycetaceae</taxon>
        <taxon>Streptomyces</taxon>
    </lineage>
</organism>
<dbReference type="RefSeq" id="WP_200393488.1">
    <property type="nucleotide sequence ID" value="NZ_CP066831.1"/>
</dbReference>
<keyword evidence="1" id="KW-0732">Signal</keyword>
<evidence type="ECO:0008006" key="4">
    <source>
        <dbReference type="Google" id="ProtNLM"/>
    </source>
</evidence>
<protein>
    <recommendedName>
        <fullName evidence="4">Peptidase inhibitor family I36</fullName>
    </recommendedName>
</protein>
<dbReference type="KEGG" id="slf:JEQ17_01695"/>
<dbReference type="EMBL" id="CP066831">
    <property type="protein sequence ID" value="QQM38319.1"/>
    <property type="molecule type" value="Genomic_DNA"/>
</dbReference>
<sequence length="130" mass="13994">MALRKVVALALTSLVVAGAGLTTSASAAPTVDNSQSDAAVVATHGCDPGWVCLYPGAGWNGDKPLHFYYEYKAYNLTDMYDTWRIFNNQTGGATMSTCKGYNGTRCEGKLQAGDWIDKYMTPINSITLQP</sequence>
<evidence type="ECO:0000313" key="3">
    <source>
        <dbReference type="Proteomes" id="UP000595636"/>
    </source>
</evidence>
<gene>
    <name evidence="2" type="ORF">JEQ17_01695</name>
</gene>
<accession>A0A7T7HZN1</accession>
<name>A0A7T7HZN1_9ACTN</name>
<dbReference type="AlphaFoldDB" id="A0A7T7HZN1"/>
<evidence type="ECO:0000256" key="1">
    <source>
        <dbReference type="SAM" id="SignalP"/>
    </source>
</evidence>